<gene>
    <name evidence="2" type="ORF">JNB62_02585</name>
</gene>
<reference evidence="2 3" key="1">
    <citation type="journal article" date="2021" name="MBio">
        <title>Poor Competitiveness of Bradyrhizobium in Pigeon Pea Root Colonization in Indian Soils.</title>
        <authorList>
            <person name="Chalasani D."/>
            <person name="Basu A."/>
            <person name="Pullabhotla S.V.S.R.N."/>
            <person name="Jorrin B."/>
            <person name="Neal A.L."/>
            <person name="Poole P.S."/>
            <person name="Podile A.R."/>
            <person name="Tkacz A."/>
        </authorList>
    </citation>
    <scope>NUCLEOTIDE SEQUENCE [LARGE SCALE GENOMIC DNA]</scope>
    <source>
        <strain evidence="2 3">HU14</strain>
    </source>
</reference>
<protein>
    <recommendedName>
        <fullName evidence="1">DUF6259 domain-containing protein</fullName>
    </recommendedName>
</protein>
<feature type="domain" description="DUF6259" evidence="1">
    <location>
        <begin position="257"/>
        <end position="524"/>
    </location>
</feature>
<evidence type="ECO:0000259" key="1">
    <source>
        <dbReference type="Pfam" id="PF19773"/>
    </source>
</evidence>
<evidence type="ECO:0000313" key="2">
    <source>
        <dbReference type="EMBL" id="MBW9092566.1"/>
    </source>
</evidence>
<name>A0ABS7HI20_9MICO</name>
<keyword evidence="3" id="KW-1185">Reference proteome</keyword>
<sequence length="682" mass="73717">MPRSITIADDRISITFDAATGGIVAVSQEGVGPWLRSPAGGSLFVFEVPRHGDRTVVVETAAQTLSAGTVSPDGRTAQLTWDGLATSTGERLGGRIEVRAAVDDGALELTLRFAIPDADVEAVRFPAVRGISPAHGGLEYRGVDYSTGTRVRLLPVFDNNSPYWGTTFPDHASGNLRPEVIANPTSPFVVLAGDEAGLTVLAAAPTLEFIGWRTSLEPGYLDSLSRTTSADATVTFEAIHFPTPSAHERELPAMRVAPYRGEWTAGTDVYRATQGPTRRSRATWLDEPRSWLQVQLMSTEGEPRYDFDALVDIIEECAATGIGAIQITGWNEGGQDGLVPVHRPAQKLGGLAGLRRALERARELDVKTVLYVKYVWVEKPGPYWAEFEASVARDPNGQPYAQPGPVYHSSRKRYGISTPWYVPLCFGVEAVRDRFAREVAELHSWGADGVLADESLYHGRSLMCFAEDHGHAPGASSFLWDGQFVEDLRRAIGEGADEFVIAAEGAYDEQFEHYDVSYFRSFSANHVPLGRMLRPDARIVTALIGSDDRNMVNQSLLYGYALSFEPFNFKGRPGDMPATVAYGTAVDALRTELAEWLWNGSLTTGDDIDARVVDGGGDLRTAVWRNAAGTSCLVVANYAEEACTVAVTGLAEAVQVHRPDGAAASAPASGIMLPARSVVVVK</sequence>
<dbReference type="Pfam" id="PF19773">
    <property type="entry name" value="DUF6259"/>
    <property type="match status" value="1"/>
</dbReference>
<dbReference type="Proteomes" id="UP001196843">
    <property type="component" value="Unassembled WGS sequence"/>
</dbReference>
<evidence type="ECO:0000313" key="3">
    <source>
        <dbReference type="Proteomes" id="UP001196843"/>
    </source>
</evidence>
<dbReference type="InterPro" id="IPR017853">
    <property type="entry name" value="GH"/>
</dbReference>
<proteinExistence type="predicted"/>
<accession>A0ABS7HI20</accession>
<dbReference type="EMBL" id="JAEUAW010000002">
    <property type="protein sequence ID" value="MBW9092566.1"/>
    <property type="molecule type" value="Genomic_DNA"/>
</dbReference>
<dbReference type="SUPFAM" id="SSF51445">
    <property type="entry name" value="(Trans)glycosidases"/>
    <property type="match status" value="1"/>
</dbReference>
<comment type="caution">
    <text evidence="2">The sequence shown here is derived from an EMBL/GenBank/DDBJ whole genome shotgun (WGS) entry which is preliminary data.</text>
</comment>
<organism evidence="2 3">
    <name type="scientific">Microbacterium jejuense</name>
    <dbReference type="NCBI Taxonomy" id="1263637"/>
    <lineage>
        <taxon>Bacteria</taxon>
        <taxon>Bacillati</taxon>
        <taxon>Actinomycetota</taxon>
        <taxon>Actinomycetes</taxon>
        <taxon>Micrococcales</taxon>
        <taxon>Microbacteriaceae</taxon>
        <taxon>Microbacterium</taxon>
    </lineage>
</organism>
<dbReference type="InterPro" id="IPR046226">
    <property type="entry name" value="DUF6259"/>
</dbReference>
<dbReference type="RefSeq" id="WP_220299321.1">
    <property type="nucleotide sequence ID" value="NZ_JAEUAW010000002.1"/>
</dbReference>